<sequence>STLASAATTVGPLAPVSIHSLLAYSTAKPCAAGCLKYIGIWDCRFNAGYRDIGKDLGCGCSPINACWCSAGLQPSATSYISNCVSTACGKVPNVEGDVSSMLSLYGGYCATANVEVSSQPAETKAFTTPPAAASSTKVAAPKSPGISSATAAAGEGPASTSTPSDEVKEDEGLSKSDIIALASGLGVGIPSLIIGALALWFQLRRRRAAAE</sequence>
<keyword evidence="2" id="KW-0472">Membrane</keyword>
<evidence type="ECO:0000313" key="3">
    <source>
        <dbReference type="EMBL" id="KAF2819008.1"/>
    </source>
</evidence>
<keyword evidence="2" id="KW-0812">Transmembrane</keyword>
<evidence type="ECO:0000313" key="4">
    <source>
        <dbReference type="Proteomes" id="UP000799424"/>
    </source>
</evidence>
<feature type="compositionally biased region" description="Low complexity" evidence="1">
    <location>
        <begin position="127"/>
        <end position="144"/>
    </location>
</feature>
<accession>A0A6A6ZDR3</accession>
<reference evidence="3" key="1">
    <citation type="journal article" date="2020" name="Stud. Mycol.">
        <title>101 Dothideomycetes genomes: a test case for predicting lifestyles and emergence of pathogens.</title>
        <authorList>
            <person name="Haridas S."/>
            <person name="Albert R."/>
            <person name="Binder M."/>
            <person name="Bloem J."/>
            <person name="Labutti K."/>
            <person name="Salamov A."/>
            <person name="Andreopoulos B."/>
            <person name="Baker S."/>
            <person name="Barry K."/>
            <person name="Bills G."/>
            <person name="Bluhm B."/>
            <person name="Cannon C."/>
            <person name="Castanera R."/>
            <person name="Culley D."/>
            <person name="Daum C."/>
            <person name="Ezra D."/>
            <person name="Gonzalez J."/>
            <person name="Henrissat B."/>
            <person name="Kuo A."/>
            <person name="Liang C."/>
            <person name="Lipzen A."/>
            <person name="Lutzoni F."/>
            <person name="Magnuson J."/>
            <person name="Mondo S."/>
            <person name="Nolan M."/>
            <person name="Ohm R."/>
            <person name="Pangilinan J."/>
            <person name="Park H.-J."/>
            <person name="Ramirez L."/>
            <person name="Alfaro M."/>
            <person name="Sun H."/>
            <person name="Tritt A."/>
            <person name="Yoshinaga Y."/>
            <person name="Zwiers L.-H."/>
            <person name="Turgeon B."/>
            <person name="Goodwin S."/>
            <person name="Spatafora J."/>
            <person name="Crous P."/>
            <person name="Grigoriev I."/>
        </authorList>
    </citation>
    <scope>NUCLEOTIDE SEQUENCE</scope>
    <source>
        <strain evidence="3">CBS 113818</strain>
    </source>
</reference>
<gene>
    <name evidence="3" type="ORF">CC86DRAFT_238447</name>
</gene>
<feature type="transmembrane region" description="Helical" evidence="2">
    <location>
        <begin position="178"/>
        <end position="201"/>
    </location>
</feature>
<feature type="region of interest" description="Disordered" evidence="1">
    <location>
        <begin position="127"/>
        <end position="171"/>
    </location>
</feature>
<dbReference type="Proteomes" id="UP000799424">
    <property type="component" value="Unassembled WGS sequence"/>
</dbReference>
<evidence type="ECO:0008006" key="5">
    <source>
        <dbReference type="Google" id="ProtNLM"/>
    </source>
</evidence>
<keyword evidence="2" id="KW-1133">Transmembrane helix</keyword>
<dbReference type="AlphaFoldDB" id="A0A6A6ZDR3"/>
<organism evidence="3 4">
    <name type="scientific">Ophiobolus disseminans</name>
    <dbReference type="NCBI Taxonomy" id="1469910"/>
    <lineage>
        <taxon>Eukaryota</taxon>
        <taxon>Fungi</taxon>
        <taxon>Dikarya</taxon>
        <taxon>Ascomycota</taxon>
        <taxon>Pezizomycotina</taxon>
        <taxon>Dothideomycetes</taxon>
        <taxon>Pleosporomycetidae</taxon>
        <taxon>Pleosporales</taxon>
        <taxon>Pleosporineae</taxon>
        <taxon>Phaeosphaeriaceae</taxon>
        <taxon>Ophiobolus</taxon>
    </lineage>
</organism>
<dbReference type="EMBL" id="MU006247">
    <property type="protein sequence ID" value="KAF2819008.1"/>
    <property type="molecule type" value="Genomic_DNA"/>
</dbReference>
<protein>
    <recommendedName>
        <fullName evidence="5">Extracellular membrane protein CFEM domain-containing protein</fullName>
    </recommendedName>
</protein>
<keyword evidence="4" id="KW-1185">Reference proteome</keyword>
<evidence type="ECO:0000256" key="1">
    <source>
        <dbReference type="SAM" id="MobiDB-lite"/>
    </source>
</evidence>
<feature type="non-terminal residue" evidence="3">
    <location>
        <position position="1"/>
    </location>
</feature>
<proteinExistence type="predicted"/>
<dbReference type="OrthoDB" id="5421290at2759"/>
<name>A0A6A6ZDR3_9PLEO</name>
<evidence type="ECO:0000256" key="2">
    <source>
        <dbReference type="SAM" id="Phobius"/>
    </source>
</evidence>
<feature type="non-terminal residue" evidence="3">
    <location>
        <position position="211"/>
    </location>
</feature>